<gene>
    <name evidence="2" type="ORF">SAMN05421736_12551</name>
</gene>
<keyword evidence="1" id="KW-0812">Transmembrane</keyword>
<dbReference type="AlphaFoldDB" id="A0A1H3UTI7"/>
<protein>
    <recommendedName>
        <fullName evidence="4">Pectate lyase superfamily protein domain-containing protein</fullName>
    </recommendedName>
</protein>
<evidence type="ECO:0000313" key="3">
    <source>
        <dbReference type="Proteomes" id="UP000198935"/>
    </source>
</evidence>
<keyword evidence="3" id="KW-1185">Reference proteome</keyword>
<evidence type="ECO:0000313" key="2">
    <source>
        <dbReference type="EMBL" id="SDZ65341.1"/>
    </source>
</evidence>
<dbReference type="STRING" id="1503961.SAMN05421736_12551"/>
<evidence type="ECO:0008006" key="4">
    <source>
        <dbReference type="Google" id="ProtNLM"/>
    </source>
</evidence>
<proteinExistence type="predicted"/>
<accession>A0A1H3UTI7</accession>
<name>A0A1H3UTI7_9BACI</name>
<dbReference type="CDD" id="cd21111">
    <property type="entry name" value="IFTase"/>
    <property type="match status" value="1"/>
</dbReference>
<dbReference type="InterPro" id="IPR011050">
    <property type="entry name" value="Pectin_lyase_fold/virulence"/>
</dbReference>
<dbReference type="EMBL" id="FNPI01000025">
    <property type="protein sequence ID" value="SDZ65341.1"/>
    <property type="molecule type" value="Genomic_DNA"/>
</dbReference>
<reference evidence="3" key="1">
    <citation type="submission" date="2016-10" db="EMBL/GenBank/DDBJ databases">
        <authorList>
            <person name="Varghese N."/>
            <person name="Submissions S."/>
        </authorList>
    </citation>
    <scope>NUCLEOTIDE SEQUENCE [LARGE SCALE GENOMIC DNA]</scope>
    <source>
        <strain evidence="3">SP</strain>
    </source>
</reference>
<dbReference type="Proteomes" id="UP000198935">
    <property type="component" value="Unassembled WGS sequence"/>
</dbReference>
<feature type="transmembrane region" description="Helical" evidence="1">
    <location>
        <begin position="23"/>
        <end position="46"/>
    </location>
</feature>
<organism evidence="2 3">
    <name type="scientific">Evansella caseinilytica</name>
    <dbReference type="NCBI Taxonomy" id="1503961"/>
    <lineage>
        <taxon>Bacteria</taxon>
        <taxon>Bacillati</taxon>
        <taxon>Bacillota</taxon>
        <taxon>Bacilli</taxon>
        <taxon>Bacillales</taxon>
        <taxon>Bacillaceae</taxon>
        <taxon>Evansella</taxon>
    </lineage>
</organism>
<dbReference type="SUPFAM" id="SSF51126">
    <property type="entry name" value="Pectin lyase-like"/>
    <property type="match status" value="1"/>
</dbReference>
<sequence>MVNFCALSTAKGMKLRMKKLNSVLIASVILIVGLVAGVAVATIPLLPHSVSQYLGIANTTGYYNIMDYGAQSDRPGFDNAKVINEIIQDMGDNGGTIYIPVGNFYIQSSIEIDRSYISIIGDNSGLRSGVDGSTNTTQSGGGGAKLIVEPGVTAVQILDEENSERISGVSFKSFQIRGQGNNGIGIEAVQDTDRIVIDDLVINNVGIGVQLHGADAPSIRNSWIAETKFSIILNGASQQASIVNNSLGAQPDGVTIELENAKWFNISGNNIYPDGSSNIRLYNPIHGTISSNTISARYNGMIELLPNEFGEYGNGNIINGNVISLIEYRNHPSDKDIEWGILHVEAYNTNINGNQIIADGMPEGYTGILVEYGENNRISNNSIGVTNPSNAKIVVNDTATSTIVTDSIYENEFLNYGNDSNVNVPLPE</sequence>
<keyword evidence="1" id="KW-1133">Transmembrane helix</keyword>
<dbReference type="InterPro" id="IPR012334">
    <property type="entry name" value="Pectin_lyas_fold"/>
</dbReference>
<keyword evidence="1" id="KW-0472">Membrane</keyword>
<dbReference type="Gene3D" id="2.160.20.10">
    <property type="entry name" value="Single-stranded right-handed beta-helix, Pectin lyase-like"/>
    <property type="match status" value="1"/>
</dbReference>
<evidence type="ECO:0000256" key="1">
    <source>
        <dbReference type="SAM" id="Phobius"/>
    </source>
</evidence>